<protein>
    <recommendedName>
        <fullName evidence="1">Heterokaryon incompatibility domain-containing protein</fullName>
    </recommendedName>
</protein>
<dbReference type="Pfam" id="PF06985">
    <property type="entry name" value="HET"/>
    <property type="match status" value="1"/>
</dbReference>
<dbReference type="OrthoDB" id="2157530at2759"/>
<dbReference type="EMBL" id="KZ613480">
    <property type="protein sequence ID" value="PMD21763.1"/>
    <property type="molecule type" value="Genomic_DNA"/>
</dbReference>
<dbReference type="AlphaFoldDB" id="A0A2J6Q698"/>
<evidence type="ECO:0000313" key="3">
    <source>
        <dbReference type="Proteomes" id="UP000235672"/>
    </source>
</evidence>
<name>A0A2J6Q698_9HELO</name>
<evidence type="ECO:0000313" key="2">
    <source>
        <dbReference type="EMBL" id="PMD21763.1"/>
    </source>
</evidence>
<dbReference type="InterPro" id="IPR010730">
    <property type="entry name" value="HET"/>
</dbReference>
<dbReference type="InterPro" id="IPR052895">
    <property type="entry name" value="HetReg/Transcr_Mod"/>
</dbReference>
<sequence>MNNHHDDSARMEANSLSLPECRATSYVYQPLDDATQSIRLIRLQPALSFDTDVQCDIYHVTLDTRPIYEALSYAWGDAKVTSPIFLEGCPFQATVNLVSALRHLRHEDKTRTLWVDAICIDQSNIQERGHQVAFMATIYSMAESDILWLGDDPHDDAETAFKFIQNMCHTFNNLPPKGKERTKAVRAAYSVLGEDAPVTPLQRIMNNRPIWKRIWIVQEIVVARKVSIQCGNHSMSWDSLGPFMYLIQNDHSLWQQPGALFFFENVLETIQYAALINTVRISYHEPGHRASILELWSQFYDLLATDPRDKIFALLGLAAPMSLDSNADYTKPAPEIFTMAVRTIIYQTKKLDALCMGHRQPANRALPTWVVDFGSCAYFSFPFWRNPIYLASGNTDVSSDTVIHPALDPAKLVVSGLQLDTILTCHYTTTSNGIQTWLDLRPMIQNLPHDILKHRYHTGESMVVALARTITGDMSFGPFEERQRMQESRSISRDIQSILSWTGRLHDQLGKEGDILSVLYGSNVPHVLRKVPGKEDTYTLVGTAYVHGFMYGEAIQWRDQGKLKGQKFNLI</sequence>
<dbReference type="Proteomes" id="UP000235672">
    <property type="component" value="Unassembled WGS sequence"/>
</dbReference>
<dbReference type="PANTHER" id="PTHR24148:SF73">
    <property type="entry name" value="HET DOMAIN PROTEIN (AFU_ORTHOLOGUE AFUA_8G01020)"/>
    <property type="match status" value="1"/>
</dbReference>
<dbReference type="PANTHER" id="PTHR24148">
    <property type="entry name" value="ANKYRIN REPEAT DOMAIN-CONTAINING PROTEIN 39 HOMOLOG-RELATED"/>
    <property type="match status" value="1"/>
</dbReference>
<keyword evidence="3" id="KW-1185">Reference proteome</keyword>
<proteinExistence type="predicted"/>
<feature type="domain" description="Heterokaryon incompatibility" evidence="1">
    <location>
        <begin position="68"/>
        <end position="219"/>
    </location>
</feature>
<organism evidence="2 3">
    <name type="scientific">Hyaloscypha hepaticicola</name>
    <dbReference type="NCBI Taxonomy" id="2082293"/>
    <lineage>
        <taxon>Eukaryota</taxon>
        <taxon>Fungi</taxon>
        <taxon>Dikarya</taxon>
        <taxon>Ascomycota</taxon>
        <taxon>Pezizomycotina</taxon>
        <taxon>Leotiomycetes</taxon>
        <taxon>Helotiales</taxon>
        <taxon>Hyaloscyphaceae</taxon>
        <taxon>Hyaloscypha</taxon>
    </lineage>
</organism>
<reference evidence="2 3" key="1">
    <citation type="submission" date="2016-05" db="EMBL/GenBank/DDBJ databases">
        <title>A degradative enzymes factory behind the ericoid mycorrhizal symbiosis.</title>
        <authorList>
            <consortium name="DOE Joint Genome Institute"/>
            <person name="Martino E."/>
            <person name="Morin E."/>
            <person name="Grelet G."/>
            <person name="Kuo A."/>
            <person name="Kohler A."/>
            <person name="Daghino S."/>
            <person name="Barry K."/>
            <person name="Choi C."/>
            <person name="Cichocki N."/>
            <person name="Clum A."/>
            <person name="Copeland A."/>
            <person name="Hainaut M."/>
            <person name="Haridas S."/>
            <person name="Labutti K."/>
            <person name="Lindquist E."/>
            <person name="Lipzen A."/>
            <person name="Khouja H.-R."/>
            <person name="Murat C."/>
            <person name="Ohm R."/>
            <person name="Olson A."/>
            <person name="Spatafora J."/>
            <person name="Veneault-Fourrey C."/>
            <person name="Henrissat B."/>
            <person name="Grigoriev I."/>
            <person name="Martin F."/>
            <person name="Perotto S."/>
        </authorList>
    </citation>
    <scope>NUCLEOTIDE SEQUENCE [LARGE SCALE GENOMIC DNA]</scope>
    <source>
        <strain evidence="2 3">UAMH 7357</strain>
    </source>
</reference>
<accession>A0A2J6Q698</accession>
<gene>
    <name evidence="2" type="ORF">NA56DRAFT_645560</name>
</gene>
<evidence type="ECO:0000259" key="1">
    <source>
        <dbReference type="Pfam" id="PF06985"/>
    </source>
</evidence>
<dbReference type="Pfam" id="PF26639">
    <property type="entry name" value="Het-6_barrel"/>
    <property type="match status" value="1"/>
</dbReference>